<sequence length="50" mass="5666">MGLRLLLFFEEERMVFNVLADPVDARTASGQAPCIAFEHVCEWQGNIALR</sequence>
<gene>
    <name evidence="1" type="ORF">LH706_22355</name>
</gene>
<reference evidence="1" key="1">
    <citation type="submission" date="2021-10" db="EMBL/GenBank/DDBJ databases">
        <title>Complete genome sequences of five Ralstonia solancearum strains isolated from sunflower.</title>
        <authorList>
            <person name="She X."/>
            <person name="He Z."/>
        </authorList>
    </citation>
    <scope>NUCLEOTIDE SEQUENCE</scope>
    <source>
        <strain evidence="1">RS638</strain>
    </source>
</reference>
<geneLocation type="plasmid" evidence="1">
    <name>p1</name>
</geneLocation>
<dbReference type="EMBL" id="CP085044">
    <property type="protein sequence ID" value="UZF16737.1"/>
    <property type="molecule type" value="Genomic_DNA"/>
</dbReference>
<proteinExistence type="predicted"/>
<accession>A0ABY6NHE4</accession>
<name>A0ABY6NHE4_RALSL</name>
<organism evidence="1">
    <name type="scientific">Ralstonia solanacearum</name>
    <name type="common">Pseudomonas solanacearum</name>
    <dbReference type="NCBI Taxonomy" id="305"/>
    <lineage>
        <taxon>Bacteria</taxon>
        <taxon>Pseudomonadati</taxon>
        <taxon>Pseudomonadota</taxon>
        <taxon>Betaproteobacteria</taxon>
        <taxon>Burkholderiales</taxon>
        <taxon>Burkholderiaceae</taxon>
        <taxon>Ralstonia</taxon>
        <taxon>Ralstonia solanacearum species complex</taxon>
    </lineage>
</organism>
<keyword evidence="1" id="KW-0614">Plasmid</keyword>
<evidence type="ECO:0000313" key="1">
    <source>
        <dbReference type="EMBL" id="UZF16737.1"/>
    </source>
</evidence>
<protein>
    <submittedName>
        <fullName evidence="1">Uncharacterized protein</fullName>
    </submittedName>
</protein>